<sequence length="561" mass="61492">MKKNKGIVIIAAVGILVFAAVLGGLFLTRNLGKSSSAISQESADKKLEKMVKKIEAKEVPARKEAVELSTTSLQDELPDIKTYPLTVQPATDLYVEIMSSPEKAGDGTDGWFNEVAQKFNQQGYEVNGQPVSVAIRNVSSGTAVEYISSGKYVPDAISPSNTFWGEMIKAEGVPVEMLTDRLAGNVAGVLLKEDKYNALMDKYGAINMKTITQATIDAEIIMGYTNPFASSAGLNFLVNTLYTYDNNNILSDAAVEGFNSFQTNIPFVSYTTMQMRDAAESGALDGFILEYQSYANLPDLKREYIFTPFGVRHDEPLYAVGTLSEDKKQLLNMFKGFCLTDENQKLASEYGFNNLDEYVSETPEFDGDTLIKAQKLWKENKDVGTPIVAVFVIDISGSMDGAPLNMLKESMINSMQYIKSDHYVGMVSYNNDVYVNLPVGQFDLNQQAYFKGAISDLIATGGTATFDGIAVGVDMLEKALTEHPDAKPMLFVLSDGDSNTGYNLNDVRDILETYAIPVYTIGYNADIAALEKISSINEAASINAETEDVIYKLKNLFNAQM</sequence>
<dbReference type="InterPro" id="IPR051266">
    <property type="entry name" value="CLCR"/>
</dbReference>
<dbReference type="RefSeq" id="WP_238720336.1">
    <property type="nucleotide sequence ID" value="NZ_JAHQCW010000001.1"/>
</dbReference>
<dbReference type="EMBL" id="JAHQCW010000001">
    <property type="protein sequence ID" value="MBU9735171.1"/>
    <property type="molecule type" value="Genomic_DNA"/>
</dbReference>
<dbReference type="PANTHER" id="PTHR10579">
    <property type="entry name" value="CALCIUM-ACTIVATED CHLORIDE CHANNEL REGULATOR"/>
    <property type="match status" value="1"/>
</dbReference>
<feature type="domain" description="VWFA" evidence="2">
    <location>
        <begin position="388"/>
        <end position="561"/>
    </location>
</feature>
<comment type="caution">
    <text evidence="3">The sequence shown here is derived from an EMBL/GenBank/DDBJ whole genome shotgun (WGS) entry which is preliminary data.</text>
</comment>
<keyword evidence="1" id="KW-1133">Transmembrane helix</keyword>
<keyword evidence="4" id="KW-1185">Reference proteome</keyword>
<dbReference type="InterPro" id="IPR002035">
    <property type="entry name" value="VWF_A"/>
</dbReference>
<evidence type="ECO:0000256" key="1">
    <source>
        <dbReference type="SAM" id="Phobius"/>
    </source>
</evidence>
<dbReference type="PROSITE" id="PS50234">
    <property type="entry name" value="VWFA"/>
    <property type="match status" value="1"/>
</dbReference>
<protein>
    <submittedName>
        <fullName evidence="3">VWA domain-containing protein</fullName>
    </submittedName>
</protein>
<dbReference type="Pfam" id="PF00092">
    <property type="entry name" value="VWA"/>
    <property type="match status" value="1"/>
</dbReference>
<keyword evidence="1" id="KW-0812">Transmembrane</keyword>
<gene>
    <name evidence="3" type="ORF">KTH89_01400</name>
</gene>
<dbReference type="AlphaFoldDB" id="A0A949K295"/>
<dbReference type="SMART" id="SM00327">
    <property type="entry name" value="VWA"/>
    <property type="match status" value="1"/>
</dbReference>
<dbReference type="PANTHER" id="PTHR10579:SF43">
    <property type="entry name" value="ZINC FINGER (C3HC4-TYPE RING FINGER) FAMILY PROTEIN"/>
    <property type="match status" value="1"/>
</dbReference>
<reference evidence="3" key="1">
    <citation type="submission" date="2021-06" db="EMBL/GenBank/DDBJ databases">
        <title>Description of novel taxa of the family Lachnospiraceae.</title>
        <authorList>
            <person name="Chaplin A.V."/>
            <person name="Sokolova S.R."/>
            <person name="Pikina A.P."/>
            <person name="Korzhanova M."/>
            <person name="Belova V."/>
            <person name="Korostin D."/>
            <person name="Efimov B.A."/>
        </authorList>
    </citation>
    <scope>NUCLEOTIDE SEQUENCE</scope>
    <source>
        <strain evidence="3">ASD5720</strain>
    </source>
</reference>
<dbReference type="Proteomes" id="UP000712157">
    <property type="component" value="Unassembled WGS sequence"/>
</dbReference>
<evidence type="ECO:0000313" key="4">
    <source>
        <dbReference type="Proteomes" id="UP000712157"/>
    </source>
</evidence>
<organism evidence="3 4">
    <name type="scientific">Diplocloster agilis</name>
    <dbReference type="NCBI Taxonomy" id="2850323"/>
    <lineage>
        <taxon>Bacteria</taxon>
        <taxon>Bacillati</taxon>
        <taxon>Bacillota</taxon>
        <taxon>Clostridia</taxon>
        <taxon>Lachnospirales</taxon>
        <taxon>Lachnospiraceae</taxon>
        <taxon>Diplocloster</taxon>
    </lineage>
</organism>
<evidence type="ECO:0000259" key="2">
    <source>
        <dbReference type="PROSITE" id="PS50234"/>
    </source>
</evidence>
<dbReference type="SUPFAM" id="SSF53850">
    <property type="entry name" value="Periplasmic binding protein-like II"/>
    <property type="match status" value="1"/>
</dbReference>
<dbReference type="InterPro" id="IPR036465">
    <property type="entry name" value="vWFA_dom_sf"/>
</dbReference>
<accession>A0A949K295</accession>
<keyword evidence="1" id="KW-0472">Membrane</keyword>
<feature type="transmembrane region" description="Helical" evidence="1">
    <location>
        <begin position="7"/>
        <end position="27"/>
    </location>
</feature>
<proteinExistence type="predicted"/>
<dbReference type="CDD" id="cd00198">
    <property type="entry name" value="vWFA"/>
    <property type="match status" value="1"/>
</dbReference>
<dbReference type="SUPFAM" id="SSF53300">
    <property type="entry name" value="vWA-like"/>
    <property type="match status" value="1"/>
</dbReference>
<name>A0A949K295_9FIRM</name>
<dbReference type="Gene3D" id="3.40.50.410">
    <property type="entry name" value="von Willebrand factor, type A domain"/>
    <property type="match status" value="1"/>
</dbReference>
<evidence type="ECO:0000313" key="3">
    <source>
        <dbReference type="EMBL" id="MBU9735171.1"/>
    </source>
</evidence>